<feature type="compositionally biased region" description="Polar residues" evidence="5">
    <location>
        <begin position="394"/>
        <end position="405"/>
    </location>
</feature>
<protein>
    <submittedName>
        <fullName evidence="8">Uncharacterized protein</fullName>
    </submittedName>
</protein>
<keyword evidence="4 6" id="KW-0472">Membrane</keyword>
<dbReference type="STRING" id="98765.A0A2R6S688"/>
<evidence type="ECO:0000256" key="6">
    <source>
        <dbReference type="SAM" id="Phobius"/>
    </source>
</evidence>
<feature type="signal peptide" evidence="7">
    <location>
        <begin position="1"/>
        <end position="25"/>
    </location>
</feature>
<evidence type="ECO:0000256" key="7">
    <source>
        <dbReference type="SAM" id="SignalP"/>
    </source>
</evidence>
<keyword evidence="7" id="KW-0732">Signal</keyword>
<accession>A0A2R6S688</accession>
<dbReference type="AlphaFoldDB" id="A0A2R6S688"/>
<feature type="region of interest" description="Disordered" evidence="5">
    <location>
        <begin position="212"/>
        <end position="266"/>
    </location>
</feature>
<comment type="caution">
    <text evidence="8">The sequence shown here is derived from an EMBL/GenBank/DDBJ whole genome shotgun (WGS) entry which is preliminary data.</text>
</comment>
<dbReference type="Proteomes" id="UP000186601">
    <property type="component" value="Unassembled WGS sequence"/>
</dbReference>
<evidence type="ECO:0000313" key="9">
    <source>
        <dbReference type="Proteomes" id="UP000186601"/>
    </source>
</evidence>
<feature type="transmembrane region" description="Helical" evidence="6">
    <location>
        <begin position="274"/>
        <end position="300"/>
    </location>
</feature>
<evidence type="ECO:0000313" key="8">
    <source>
        <dbReference type="EMBL" id="PSS37782.1"/>
    </source>
</evidence>
<evidence type="ECO:0000256" key="5">
    <source>
        <dbReference type="SAM" id="MobiDB-lite"/>
    </source>
</evidence>
<name>A0A2R6S688_9APHY</name>
<feature type="chain" id="PRO_5015311939" evidence="7">
    <location>
        <begin position="26"/>
        <end position="423"/>
    </location>
</feature>
<dbReference type="GO" id="GO:0071944">
    <property type="term" value="C:cell periphery"/>
    <property type="evidence" value="ECO:0007669"/>
    <property type="project" value="UniProtKB-ARBA"/>
</dbReference>
<dbReference type="GO" id="GO:0016020">
    <property type="term" value="C:membrane"/>
    <property type="evidence" value="ECO:0007669"/>
    <property type="project" value="UniProtKB-SubCell"/>
</dbReference>
<keyword evidence="9" id="KW-1185">Reference proteome</keyword>
<keyword evidence="2 6" id="KW-0812">Transmembrane</keyword>
<evidence type="ECO:0000256" key="4">
    <source>
        <dbReference type="ARBA" id="ARBA00023136"/>
    </source>
</evidence>
<gene>
    <name evidence="8" type="ORF">PHLCEN_2v383</name>
</gene>
<dbReference type="OrthoDB" id="3270641at2759"/>
<proteinExistence type="predicted"/>
<sequence>MARYSTTALLSLILAVVFLADLVVATLVNITVDDSDTQAITYIPTTAHWARASSSPNQPCNSCLEHPTNASGQTWHEATYNSINPLQNIAQTATFIFDGSAIYVFGIISHNHNNTVRDMDIFFYIDDHMVGNFKDSPPANPDGGIVYDYNVVLYANPSISQPGSHNFTLQNGQPDGSSSLILFDYIIYTSDVADQTISNAQALTQTSVSTSPLASSASIPSFSTPNSSSSARNSSSSTSHSSSSSSPSSSSSTSTTPTTPADLSSSGRTISKHILTIIIVSAIVGGVFIIILLAIIFVLYRSRANAQRKLLEVKPWVPMPAPPALEAPADQETPVHALVIRPQEKQSRGAGALETEDGEDAREDHSGVSEALNLSNSPPGSSTPSLQPERVQDNFASAENSSDITPSEGPPPYSSRHTSSTRS</sequence>
<evidence type="ECO:0000256" key="3">
    <source>
        <dbReference type="ARBA" id="ARBA00022989"/>
    </source>
</evidence>
<feature type="region of interest" description="Disordered" evidence="5">
    <location>
        <begin position="341"/>
        <end position="423"/>
    </location>
</feature>
<dbReference type="EMBL" id="MLYV02000031">
    <property type="protein sequence ID" value="PSS37782.1"/>
    <property type="molecule type" value="Genomic_DNA"/>
</dbReference>
<evidence type="ECO:0000256" key="2">
    <source>
        <dbReference type="ARBA" id="ARBA00022692"/>
    </source>
</evidence>
<organism evidence="8 9">
    <name type="scientific">Hermanssonia centrifuga</name>
    <dbReference type="NCBI Taxonomy" id="98765"/>
    <lineage>
        <taxon>Eukaryota</taxon>
        <taxon>Fungi</taxon>
        <taxon>Dikarya</taxon>
        <taxon>Basidiomycota</taxon>
        <taxon>Agaricomycotina</taxon>
        <taxon>Agaricomycetes</taxon>
        <taxon>Polyporales</taxon>
        <taxon>Meruliaceae</taxon>
        <taxon>Hermanssonia</taxon>
    </lineage>
</organism>
<evidence type="ECO:0000256" key="1">
    <source>
        <dbReference type="ARBA" id="ARBA00004167"/>
    </source>
</evidence>
<reference evidence="8 9" key="1">
    <citation type="submission" date="2018-02" db="EMBL/GenBank/DDBJ databases">
        <title>Genome sequence of the basidiomycete white-rot fungus Phlebia centrifuga.</title>
        <authorList>
            <person name="Granchi Z."/>
            <person name="Peng M."/>
            <person name="de Vries R.P."/>
            <person name="Hilden K."/>
            <person name="Makela M.R."/>
            <person name="Grigoriev I."/>
            <person name="Riley R."/>
        </authorList>
    </citation>
    <scope>NUCLEOTIDE SEQUENCE [LARGE SCALE GENOMIC DNA]</scope>
    <source>
        <strain evidence="8 9">FBCC195</strain>
    </source>
</reference>
<comment type="subcellular location">
    <subcellularLocation>
        <location evidence="1">Membrane</location>
        <topology evidence="1">Single-pass membrane protein</topology>
    </subcellularLocation>
</comment>
<dbReference type="InterPro" id="IPR051694">
    <property type="entry name" value="Immunoregulatory_rcpt-like"/>
</dbReference>
<feature type="compositionally biased region" description="Polar residues" evidence="5">
    <location>
        <begin position="372"/>
        <end position="386"/>
    </location>
</feature>
<dbReference type="PANTHER" id="PTHR15549">
    <property type="entry name" value="PAIRED IMMUNOGLOBULIN-LIKE TYPE 2 RECEPTOR"/>
    <property type="match status" value="1"/>
</dbReference>
<dbReference type="PANTHER" id="PTHR15549:SF26">
    <property type="entry name" value="AXIAL BUDDING PATTERN PROTEIN 2-RELATED"/>
    <property type="match status" value="1"/>
</dbReference>
<keyword evidence="3 6" id="KW-1133">Transmembrane helix</keyword>